<evidence type="ECO:0000313" key="3">
    <source>
        <dbReference type="EnsemblMetazoa" id="XP_014244941.1"/>
    </source>
</evidence>
<keyword evidence="4" id="KW-1185">Reference proteome</keyword>
<protein>
    <recommendedName>
        <fullName evidence="5">Protein LLP homolog</fullName>
    </recommendedName>
</protein>
<dbReference type="GO" id="GO:0005730">
    <property type="term" value="C:nucleolus"/>
    <property type="evidence" value="ECO:0007669"/>
    <property type="project" value="TreeGrafter"/>
</dbReference>
<gene>
    <name evidence="3" type="primary">106664074</name>
</gene>
<evidence type="ECO:0000256" key="2">
    <source>
        <dbReference type="SAM" id="MobiDB-lite"/>
    </source>
</evidence>
<dbReference type="Proteomes" id="UP000494040">
    <property type="component" value="Unassembled WGS sequence"/>
</dbReference>
<evidence type="ECO:0000256" key="1">
    <source>
        <dbReference type="ARBA" id="ARBA00034118"/>
    </source>
</evidence>
<accession>A0A8I6TEX6</accession>
<dbReference type="EnsemblMetazoa" id="XM_014389455.2">
    <property type="protein sequence ID" value="XP_014244941.1"/>
    <property type="gene ID" value="LOC106664074"/>
</dbReference>
<dbReference type="GO" id="GO:0003723">
    <property type="term" value="F:RNA binding"/>
    <property type="evidence" value="ECO:0007669"/>
    <property type="project" value="TreeGrafter"/>
</dbReference>
<proteinExistence type="inferred from homology"/>
<evidence type="ECO:0008006" key="5">
    <source>
        <dbReference type="Google" id="ProtNLM"/>
    </source>
</evidence>
<evidence type="ECO:0000313" key="4">
    <source>
        <dbReference type="Proteomes" id="UP000494040"/>
    </source>
</evidence>
<feature type="region of interest" description="Disordered" evidence="2">
    <location>
        <begin position="102"/>
        <end position="128"/>
    </location>
</feature>
<name>A0A8I6TEX6_CIMLE</name>
<dbReference type="OMA" id="YGNYPVW"/>
<dbReference type="GO" id="GO:0001099">
    <property type="term" value="F:basal RNA polymerase II transcription machinery binding"/>
    <property type="evidence" value="ECO:0007669"/>
    <property type="project" value="TreeGrafter"/>
</dbReference>
<dbReference type="InterPro" id="IPR018784">
    <property type="entry name" value="LLPH-like"/>
</dbReference>
<dbReference type="PANTHER" id="PTHR34253">
    <property type="entry name" value="PROTEIN LLP HOMOLOG"/>
    <property type="match status" value="1"/>
</dbReference>
<dbReference type="GO" id="GO:0097484">
    <property type="term" value="P:dendrite extension"/>
    <property type="evidence" value="ECO:0007669"/>
    <property type="project" value="TreeGrafter"/>
</dbReference>
<dbReference type="KEGG" id="clec:106664074"/>
<organism evidence="3 4">
    <name type="scientific">Cimex lectularius</name>
    <name type="common">Bed bug</name>
    <name type="synonym">Acanthia lectularia</name>
    <dbReference type="NCBI Taxonomy" id="79782"/>
    <lineage>
        <taxon>Eukaryota</taxon>
        <taxon>Metazoa</taxon>
        <taxon>Ecdysozoa</taxon>
        <taxon>Arthropoda</taxon>
        <taxon>Hexapoda</taxon>
        <taxon>Insecta</taxon>
        <taxon>Pterygota</taxon>
        <taxon>Neoptera</taxon>
        <taxon>Paraneoptera</taxon>
        <taxon>Hemiptera</taxon>
        <taxon>Heteroptera</taxon>
        <taxon>Panheteroptera</taxon>
        <taxon>Cimicomorpha</taxon>
        <taxon>Cimicidae</taxon>
        <taxon>Cimex</taxon>
    </lineage>
</organism>
<dbReference type="AlphaFoldDB" id="A0A8I6TEX6"/>
<feature type="compositionally biased region" description="Basic residues" evidence="2">
    <location>
        <begin position="102"/>
        <end position="122"/>
    </location>
</feature>
<dbReference type="Pfam" id="PF10169">
    <property type="entry name" value="LLPH"/>
    <property type="match status" value="1"/>
</dbReference>
<dbReference type="PANTHER" id="PTHR34253:SF1">
    <property type="entry name" value="PROTEIN LLP HOMOLOG"/>
    <property type="match status" value="1"/>
</dbReference>
<reference evidence="3" key="1">
    <citation type="submission" date="2022-01" db="UniProtKB">
        <authorList>
            <consortium name="EnsemblMetazoa"/>
        </authorList>
    </citation>
    <scope>IDENTIFICATION</scope>
</reference>
<dbReference type="OrthoDB" id="6257894at2759"/>
<comment type="similarity">
    <text evidence="1">Belongs to the learning-associated protein family.</text>
</comment>
<sequence>MAKSLRSKWKRKMKVIKRERYGKKELEKLKAIVETFNVKSSNDVQMTELQDCVTVISPPSTSVEQAEDNTEMECDGGKIKIYNPQTMKDQYGNYPVWMSSHRKKKIMKREKKMNKNRKRRDKLAKNIY</sequence>